<organism evidence="1 2">
    <name type="scientific">Apiospora arundinis</name>
    <dbReference type="NCBI Taxonomy" id="335852"/>
    <lineage>
        <taxon>Eukaryota</taxon>
        <taxon>Fungi</taxon>
        <taxon>Dikarya</taxon>
        <taxon>Ascomycota</taxon>
        <taxon>Pezizomycotina</taxon>
        <taxon>Sordariomycetes</taxon>
        <taxon>Xylariomycetidae</taxon>
        <taxon>Amphisphaeriales</taxon>
        <taxon>Apiosporaceae</taxon>
        <taxon>Apiospora</taxon>
    </lineage>
</organism>
<evidence type="ECO:0000313" key="2">
    <source>
        <dbReference type="Proteomes" id="UP001390339"/>
    </source>
</evidence>
<protein>
    <submittedName>
        <fullName evidence="1">Uncharacterized protein</fullName>
    </submittedName>
</protein>
<reference evidence="1 2" key="1">
    <citation type="journal article" date="2024" name="IMA Fungus">
        <title>Apiospora arundinis, a panoply of carbohydrate-active enzymes and secondary metabolites.</title>
        <authorList>
            <person name="Sorensen T."/>
            <person name="Petersen C."/>
            <person name="Muurmann A.T."/>
            <person name="Christiansen J.V."/>
            <person name="Brundto M.L."/>
            <person name="Overgaard C.K."/>
            <person name="Boysen A.T."/>
            <person name="Wollenberg R.D."/>
            <person name="Larsen T.O."/>
            <person name="Sorensen J.L."/>
            <person name="Nielsen K.L."/>
            <person name="Sondergaard T.E."/>
        </authorList>
    </citation>
    <scope>NUCLEOTIDE SEQUENCE [LARGE SCALE GENOMIC DNA]</scope>
    <source>
        <strain evidence="1 2">AAU 773</strain>
    </source>
</reference>
<evidence type="ECO:0000313" key="1">
    <source>
        <dbReference type="EMBL" id="KAK8862076.1"/>
    </source>
</evidence>
<comment type="caution">
    <text evidence="1">The sequence shown here is derived from an EMBL/GenBank/DDBJ whole genome shotgun (WGS) entry which is preliminary data.</text>
</comment>
<keyword evidence="2" id="KW-1185">Reference proteome</keyword>
<sequence>MITLGSFPPPWFRSPIHTIASLVHHDMARIWREPAGPVSEAKRICPLYGLWRRLPLSLRRDWPWVTDYNSASLPAIPVFQRGSHTCAIRALWILFGASLPKPI</sequence>
<accession>A0ABR2IER9</accession>
<proteinExistence type="predicted"/>
<name>A0ABR2IER9_9PEZI</name>
<dbReference type="EMBL" id="JAPCWZ010000005">
    <property type="protein sequence ID" value="KAK8862076.1"/>
    <property type="molecule type" value="Genomic_DNA"/>
</dbReference>
<gene>
    <name evidence="1" type="ORF">PGQ11_008311</name>
</gene>
<dbReference type="Proteomes" id="UP001390339">
    <property type="component" value="Unassembled WGS sequence"/>
</dbReference>